<dbReference type="SMART" id="SM00343">
    <property type="entry name" value="ZnF_C2HC"/>
    <property type="match status" value="1"/>
</dbReference>
<protein>
    <recommendedName>
        <fullName evidence="4">CCHC-type domain-containing protein</fullName>
    </recommendedName>
</protein>
<evidence type="ECO:0000256" key="2">
    <source>
        <dbReference type="SAM" id="Coils"/>
    </source>
</evidence>
<dbReference type="GO" id="GO:0008270">
    <property type="term" value="F:zinc ion binding"/>
    <property type="evidence" value="ECO:0007669"/>
    <property type="project" value="UniProtKB-KW"/>
</dbReference>
<feature type="region of interest" description="Disordered" evidence="3">
    <location>
        <begin position="242"/>
        <end position="273"/>
    </location>
</feature>
<evidence type="ECO:0000256" key="3">
    <source>
        <dbReference type="SAM" id="MobiDB-lite"/>
    </source>
</evidence>
<dbReference type="AlphaFoldDB" id="A0A0B2X9T1"/>
<dbReference type="PROSITE" id="PS50158">
    <property type="entry name" value="ZF_CCHC"/>
    <property type="match status" value="1"/>
</dbReference>
<feature type="compositionally biased region" description="Polar residues" evidence="3">
    <location>
        <begin position="249"/>
        <end position="262"/>
    </location>
</feature>
<dbReference type="GO" id="GO:0003676">
    <property type="term" value="F:nucleic acid binding"/>
    <property type="evidence" value="ECO:0007669"/>
    <property type="project" value="InterPro"/>
</dbReference>
<dbReference type="HOGENOM" id="CLU_586709_0_0_1"/>
<dbReference type="Proteomes" id="UP000002498">
    <property type="component" value="Unassembled WGS sequence"/>
</dbReference>
<evidence type="ECO:0000259" key="4">
    <source>
        <dbReference type="PROSITE" id="PS50158"/>
    </source>
</evidence>
<reference evidence="5 6" key="1">
    <citation type="journal article" date="2011" name="PLoS Genet.">
        <title>Genome sequencing and comparative transcriptomics of the model entomopathogenic fungi Metarhizium anisopliae and M. acridum.</title>
        <authorList>
            <person name="Gao Q."/>
            <person name="Jin K."/>
            <person name="Ying S.H."/>
            <person name="Zhang Y."/>
            <person name="Xiao G."/>
            <person name="Shang Y."/>
            <person name="Duan Z."/>
            <person name="Hu X."/>
            <person name="Xie X.Q."/>
            <person name="Zhou G."/>
            <person name="Peng G."/>
            <person name="Luo Z."/>
            <person name="Huang W."/>
            <person name="Wang B."/>
            <person name="Fang W."/>
            <person name="Wang S."/>
            <person name="Zhong Y."/>
            <person name="Ma L.J."/>
            <person name="St Leger R.J."/>
            <person name="Zhao G.P."/>
            <person name="Pei Y."/>
            <person name="Feng M.G."/>
            <person name="Xia Y."/>
            <person name="Wang C."/>
        </authorList>
    </citation>
    <scope>NUCLEOTIDE SEQUENCE [LARGE SCALE GENOMIC DNA]</scope>
    <source>
        <strain evidence="6">ARSEF 23 / ATCC MYA-3075</strain>
    </source>
</reference>
<dbReference type="InterPro" id="IPR005162">
    <property type="entry name" value="Retrotrans_gag_dom"/>
</dbReference>
<feature type="region of interest" description="Disordered" evidence="3">
    <location>
        <begin position="1"/>
        <end position="23"/>
    </location>
</feature>
<keyword evidence="2" id="KW-0175">Coiled coil</keyword>
<keyword evidence="6" id="KW-1185">Reference proteome</keyword>
<dbReference type="Pfam" id="PF03732">
    <property type="entry name" value="Retrotrans_gag"/>
    <property type="match status" value="1"/>
</dbReference>
<feature type="region of interest" description="Disordered" evidence="3">
    <location>
        <begin position="311"/>
        <end position="334"/>
    </location>
</feature>
<keyword evidence="1" id="KW-0863">Zinc-finger</keyword>
<dbReference type="PANTHER" id="PTHR15503:SF22">
    <property type="entry name" value="TRANSPOSON TY3-I GAG POLYPROTEIN"/>
    <property type="match status" value="1"/>
</dbReference>
<dbReference type="OrthoDB" id="5151719at2759"/>
<accession>A0A0B2X9T1</accession>
<feature type="domain" description="CCHC-type" evidence="4">
    <location>
        <begin position="296"/>
        <end position="312"/>
    </location>
</feature>
<name>A0A0B2X9T1_METRA</name>
<evidence type="ECO:0000313" key="6">
    <source>
        <dbReference type="Proteomes" id="UP000002498"/>
    </source>
</evidence>
<dbReference type="KEGG" id="maj:MAA_10840"/>
<sequence>MAPRETTTASGSNETREGPTTISAHEMLAEIIRLRERVQQMEEERQEQATTAATIKKDLGEILRPRAPGPYDGSPGALQGFLTQLRAYHRQFPNKMEESSAKVLHAGGCMTGVALAWFEPIMRDYLNKEKDDREGETNTIFESYDEFEKAIKKAFGTVDEARAAEYYIDGLKQKGSASDYAARFRQLASQLDWEDEPLMSAFYKGLKEEVKDELYRENRPDNLSDYIAMAVRIDDRQYQRRIQKKQGKGTWSPTKGKSYQANQRRKRDEPIAYGHTLNPGRMELDATKKDDKKEKKCYNCGKPGHFANKCKKPRKEWKPVPEGEISTQGQQGANTTATRLKISADSAIRDLLVMEEIVEMAQGMIKPSKSQLAPIAAICTLACCISAATVSVKVIAGVSAVGAVAGALALAVPPTWHNIQSYSVRNTRASLKSLRCAFDQNNVGERHRDALEPSKFKYLKWILVDF</sequence>
<dbReference type="InterPro" id="IPR032567">
    <property type="entry name" value="RTL1-rel"/>
</dbReference>
<gene>
    <name evidence="5" type="ORF">MAA_10840</name>
</gene>
<dbReference type="Gene3D" id="4.10.60.10">
    <property type="entry name" value="Zinc finger, CCHC-type"/>
    <property type="match status" value="1"/>
</dbReference>
<dbReference type="Pfam" id="PF00098">
    <property type="entry name" value="zf-CCHC"/>
    <property type="match status" value="1"/>
</dbReference>
<proteinExistence type="predicted"/>
<dbReference type="InterPro" id="IPR001878">
    <property type="entry name" value="Znf_CCHC"/>
</dbReference>
<reference evidence="5 6" key="2">
    <citation type="journal article" date="2014" name="Proc. Natl. Acad. Sci. U.S.A.">
        <title>Trajectory and genomic determinants of fungal-pathogen speciation and host adaptation.</title>
        <authorList>
            <person name="Hu X."/>
            <person name="Xiao G."/>
            <person name="Zheng P."/>
            <person name="Shang Y."/>
            <person name="Su Y."/>
            <person name="Zhang X."/>
            <person name="Liu X."/>
            <person name="Zhan S."/>
            <person name="St Leger R.J."/>
            <person name="Wang C."/>
        </authorList>
    </citation>
    <scope>GENOME REANNOTATION</scope>
    <source>
        <strain evidence="6">ARSEF 23 / ATCC MYA-3075</strain>
    </source>
</reference>
<keyword evidence="1" id="KW-0479">Metal-binding</keyword>
<dbReference type="GeneID" id="23632289"/>
<dbReference type="InterPro" id="IPR036875">
    <property type="entry name" value="Znf_CCHC_sf"/>
</dbReference>
<dbReference type="SUPFAM" id="SSF57756">
    <property type="entry name" value="Retrovirus zinc finger-like domains"/>
    <property type="match status" value="1"/>
</dbReference>
<evidence type="ECO:0000313" key="5">
    <source>
        <dbReference type="EMBL" id="KHO11598.1"/>
    </source>
</evidence>
<dbReference type="PANTHER" id="PTHR15503">
    <property type="entry name" value="LDOC1 RELATED"/>
    <property type="match status" value="1"/>
</dbReference>
<comment type="caution">
    <text evidence="5">The sequence shown here is derived from an EMBL/GenBank/DDBJ whole genome shotgun (WGS) entry which is preliminary data.</text>
</comment>
<organism evidence="5 6">
    <name type="scientific">Metarhizium robertsii (strain ARSEF 23 / ATCC MYA-3075)</name>
    <name type="common">Metarhizium anisopliae (strain ARSEF 23)</name>
    <dbReference type="NCBI Taxonomy" id="655844"/>
    <lineage>
        <taxon>Eukaryota</taxon>
        <taxon>Fungi</taxon>
        <taxon>Dikarya</taxon>
        <taxon>Ascomycota</taxon>
        <taxon>Pezizomycotina</taxon>
        <taxon>Sordariomycetes</taxon>
        <taxon>Hypocreomycetidae</taxon>
        <taxon>Hypocreales</taxon>
        <taxon>Clavicipitaceae</taxon>
        <taxon>Metarhizium</taxon>
    </lineage>
</organism>
<dbReference type="RefSeq" id="XP_011411061.1">
    <property type="nucleotide sequence ID" value="XM_011412759.1"/>
</dbReference>
<evidence type="ECO:0000256" key="1">
    <source>
        <dbReference type="PROSITE-ProRule" id="PRU00047"/>
    </source>
</evidence>
<dbReference type="EMBL" id="ADNJ02000002">
    <property type="protein sequence ID" value="KHO11598.1"/>
    <property type="molecule type" value="Genomic_DNA"/>
</dbReference>
<keyword evidence="1" id="KW-0862">Zinc</keyword>
<feature type="coiled-coil region" evidence="2">
    <location>
        <begin position="24"/>
        <end position="58"/>
    </location>
</feature>